<dbReference type="HOGENOM" id="CLU_554533_0_0_1"/>
<sequence length="492" mass="54345">MLPHGRSTQQSRLVLGDITNSLGRETRKRQCSSSLGDDISYQHKHQQEVQQKKREYRKKERTKCNAGRLGELILVSGTALLAVNQAWGEQDTYHHSGAADNDTHGSDLDLDMDLDSQGSSKKASSAPHHDRLSQGSHNSNNEQQKPFEKEGEYVHPSFSSTSTTSHSAPPSPSILPDNTNNSPHGYGFQLSESATALEPDTDPDEIRQLWETVNRRLRAIMPSTSYNSAKGAKPTPRLVIHWFPRYTSLRDIFGDDVCDSDLPKPLADDTTPHHVSISEVNTFIVAVRRSLPCFDTILELADVVQHTLFRNTAAPHILPSDDETASTVLTYNNTPVAIRLLGADPNIQDESQSLWRHPSRAGSQQFHHDSGDINDIGVKSAETLPLPAASAHVSFWLLIANANLHPSITEVISNATGTFHKRVTTPYLSVNYCVCEHCSHRTADVCDSVALISRAGEASLYNRYLLREEMAYVNGQFSIDTGDVVHYAVVLG</sequence>
<dbReference type="KEGG" id="tmn:UCRPA7_3929"/>
<name>R8BMM1_PHAM7</name>
<dbReference type="EMBL" id="KB933066">
    <property type="protein sequence ID" value="EOO00582.1"/>
    <property type="molecule type" value="Genomic_DNA"/>
</dbReference>
<feature type="compositionally biased region" description="Polar residues" evidence="1">
    <location>
        <begin position="133"/>
        <end position="144"/>
    </location>
</feature>
<dbReference type="Proteomes" id="UP000014074">
    <property type="component" value="Unassembled WGS sequence"/>
</dbReference>
<dbReference type="GeneID" id="19324327"/>
<accession>R8BMM1</accession>
<organism evidence="2 3">
    <name type="scientific">Phaeoacremonium minimum (strain UCR-PA7)</name>
    <name type="common">Esca disease fungus</name>
    <name type="synonym">Togninia minima</name>
    <dbReference type="NCBI Taxonomy" id="1286976"/>
    <lineage>
        <taxon>Eukaryota</taxon>
        <taxon>Fungi</taxon>
        <taxon>Dikarya</taxon>
        <taxon>Ascomycota</taxon>
        <taxon>Pezizomycotina</taxon>
        <taxon>Sordariomycetes</taxon>
        <taxon>Sordariomycetidae</taxon>
        <taxon>Togniniales</taxon>
        <taxon>Togniniaceae</taxon>
        <taxon>Phaeoacremonium</taxon>
    </lineage>
</organism>
<feature type="region of interest" description="Disordered" evidence="1">
    <location>
        <begin position="94"/>
        <end position="188"/>
    </location>
</feature>
<evidence type="ECO:0000313" key="3">
    <source>
        <dbReference type="Proteomes" id="UP000014074"/>
    </source>
</evidence>
<feature type="compositionally biased region" description="Low complexity" evidence="1">
    <location>
        <begin position="156"/>
        <end position="168"/>
    </location>
</feature>
<keyword evidence="3" id="KW-1185">Reference proteome</keyword>
<protein>
    <submittedName>
        <fullName evidence="2">Uncharacterized protein</fullName>
    </submittedName>
</protein>
<evidence type="ECO:0000313" key="2">
    <source>
        <dbReference type="EMBL" id="EOO00582.1"/>
    </source>
</evidence>
<evidence type="ECO:0000256" key="1">
    <source>
        <dbReference type="SAM" id="MobiDB-lite"/>
    </source>
</evidence>
<dbReference type="AlphaFoldDB" id="R8BMM1"/>
<reference evidence="3" key="1">
    <citation type="journal article" date="2013" name="Genome Announc.">
        <title>Draft genome sequence of the ascomycete Phaeoacremonium aleophilum strain UCR-PA7, a causal agent of the esca disease complex in grapevines.</title>
        <authorList>
            <person name="Blanco-Ulate B."/>
            <person name="Rolshausen P."/>
            <person name="Cantu D."/>
        </authorList>
    </citation>
    <scope>NUCLEOTIDE SEQUENCE [LARGE SCALE GENOMIC DNA]</scope>
    <source>
        <strain evidence="3">UCR-PA7</strain>
    </source>
</reference>
<dbReference type="RefSeq" id="XP_007914679.1">
    <property type="nucleotide sequence ID" value="XM_007916488.1"/>
</dbReference>
<proteinExistence type="predicted"/>
<feature type="region of interest" description="Disordered" evidence="1">
    <location>
        <begin position="25"/>
        <end position="62"/>
    </location>
</feature>
<gene>
    <name evidence="2" type="ORF">UCRPA7_3929</name>
</gene>